<evidence type="ECO:0000256" key="2">
    <source>
        <dbReference type="SAM" id="Coils"/>
    </source>
</evidence>
<name>R6I4H2_9FIRM</name>
<accession>R6I4H2</accession>
<dbReference type="Gene3D" id="3.30.2400.10">
    <property type="entry name" value="Major capsid protein gp5"/>
    <property type="match status" value="1"/>
</dbReference>
<evidence type="ECO:0000259" key="3">
    <source>
        <dbReference type="Pfam" id="PF05065"/>
    </source>
</evidence>
<dbReference type="Gene3D" id="3.30.2320.10">
    <property type="entry name" value="hypothetical protein PF0899 domain"/>
    <property type="match status" value="1"/>
</dbReference>
<keyword evidence="2" id="KW-0175">Coiled coil</keyword>
<dbReference type="Pfam" id="PF05065">
    <property type="entry name" value="Phage_capsid"/>
    <property type="match status" value="1"/>
</dbReference>
<dbReference type="HOGENOM" id="CLU_039614_0_0_9"/>
<feature type="domain" description="Phage capsid-like C-terminal" evidence="3">
    <location>
        <begin position="124"/>
        <end position="395"/>
    </location>
</feature>
<proteinExistence type="predicted"/>
<comment type="caution">
    <text evidence="4">The sequence shown here is derived from an EMBL/GenBank/DDBJ whole genome shotgun (WGS) entry which is preliminary data.</text>
</comment>
<dbReference type="NCBIfam" id="TIGR01554">
    <property type="entry name" value="major_cap_HK97"/>
    <property type="match status" value="1"/>
</dbReference>
<dbReference type="Gene3D" id="2.60.40.10">
    <property type="entry name" value="Immunoglobulins"/>
    <property type="match status" value="1"/>
</dbReference>
<sequence>MNMQELLQKRAKAIKAQEEIMSKAASGLTAEMEKNFNDLQQEINECDRQIEMLEQVDENTKKNYGGSVFGNSGPAVHIDPVKDGAKDNGGFKSLGEVLHAIKYGDKKGRLENLKAQNTADGASGGYLIPEQFSDELLMVGEKRSLIRPFALVIPAGEYPDAPINMPALDYTAGNEGGVTVKWIEEGEEKPESNASFRNVELKPKEVAGFITVTDTLLRNAPASSTIFGQLLSNAIVRAEDRAFINGNGMGKPLGFATNGNGGKLVVQRETAGKVTTNDVANMMAAFPPEDIPDSIFLASSTILADLIKLQDASGRFVFVQGDLTKGIPTTLMGMPIFLTGMNASRGNTGDLQLVNLKKYLIKDGSGIYISMSEHVKFTSNQTVIKAFRNVDGKPWVNAPYMLDSGVQVSPYVLLGGTTAATTPISDLTAAATGSNVKLTFTAAKNANSVNIMRSDDGVTYQRINVNAVSVDAAEYTDTNLANGTYGYKVVVTGGDNAGVSNAATATVTGTAAANETASAPKE</sequence>
<organism evidence="4">
    <name type="scientific">Phascolarctobacterium faecium</name>
    <dbReference type="NCBI Taxonomy" id="33025"/>
    <lineage>
        <taxon>Bacteria</taxon>
        <taxon>Bacillati</taxon>
        <taxon>Bacillota</taxon>
        <taxon>Negativicutes</taxon>
        <taxon>Acidaminococcales</taxon>
        <taxon>Acidaminococcaceae</taxon>
        <taxon>Phascolarctobacterium</taxon>
    </lineage>
</organism>
<dbReference type="InterPro" id="IPR024455">
    <property type="entry name" value="Phage_capsid"/>
</dbReference>
<dbReference type="AlphaFoldDB" id="R6I4H2"/>
<dbReference type="eggNOG" id="COG4653">
    <property type="taxonomic scope" value="Bacteria"/>
</dbReference>
<dbReference type="RefSeq" id="WP_021717099.1">
    <property type="nucleotide sequence ID" value="NZ_FR885199.1"/>
</dbReference>
<gene>
    <name evidence="4" type="ORF">BN533_00196</name>
</gene>
<dbReference type="EMBL" id="CBDS010000011">
    <property type="protein sequence ID" value="CDB45058.1"/>
    <property type="molecule type" value="Genomic_DNA"/>
</dbReference>
<evidence type="ECO:0000256" key="1">
    <source>
        <dbReference type="ARBA" id="ARBA00004328"/>
    </source>
</evidence>
<evidence type="ECO:0000313" key="4">
    <source>
        <dbReference type="EMBL" id="CDB45058.1"/>
    </source>
</evidence>
<reference evidence="4" key="1">
    <citation type="submission" date="2012-11" db="EMBL/GenBank/DDBJ databases">
        <title>Dependencies among metagenomic species, viruses, plasmids and units of genetic variation.</title>
        <authorList>
            <person name="Nielsen H.B."/>
            <person name="Almeida M."/>
            <person name="Juncker A.S."/>
            <person name="Rasmussen S."/>
            <person name="Li J."/>
            <person name="Sunagawa S."/>
            <person name="Plichta D."/>
            <person name="Gautier L."/>
            <person name="Le Chatelier E."/>
            <person name="Peletier E."/>
            <person name="Bonde I."/>
            <person name="Nielsen T."/>
            <person name="Manichanh C."/>
            <person name="Arumugam M."/>
            <person name="Batto J."/>
            <person name="Santos M.B.Q.D."/>
            <person name="Blom N."/>
            <person name="Borruel N."/>
            <person name="Burgdorf K.S."/>
            <person name="Boumezbeur F."/>
            <person name="Casellas F."/>
            <person name="Dore J."/>
            <person name="Guarner F."/>
            <person name="Hansen T."/>
            <person name="Hildebrand F."/>
            <person name="Kaas R.S."/>
            <person name="Kennedy S."/>
            <person name="Kristiansen K."/>
            <person name="Kultima J.R."/>
            <person name="Leonard P."/>
            <person name="Levenez F."/>
            <person name="Lund O."/>
            <person name="Moumen B."/>
            <person name="Le Paslier D."/>
            <person name="Pons N."/>
            <person name="Pedersen O."/>
            <person name="Prifti E."/>
            <person name="Qin J."/>
            <person name="Raes J."/>
            <person name="Tap J."/>
            <person name="Tims S."/>
            <person name="Ussery D.W."/>
            <person name="Yamada T."/>
            <person name="MetaHit consortium"/>
            <person name="Renault P."/>
            <person name="Sicheritz-Ponten T."/>
            <person name="Bork P."/>
            <person name="Wang J."/>
            <person name="Brunak S."/>
            <person name="Ehrlich S.D."/>
        </authorList>
    </citation>
    <scope>NUCLEOTIDE SEQUENCE [LARGE SCALE GENOMIC DNA]</scope>
</reference>
<protein>
    <submittedName>
        <fullName evidence="4">Phage major capsid protein HK97 family</fullName>
    </submittedName>
</protein>
<dbReference type="InterPro" id="IPR054612">
    <property type="entry name" value="Phage_capsid-like_C"/>
</dbReference>
<feature type="coiled-coil region" evidence="2">
    <location>
        <begin position="29"/>
        <end position="59"/>
    </location>
</feature>
<dbReference type="SUPFAM" id="SSF56563">
    <property type="entry name" value="Major capsid protein gp5"/>
    <property type="match status" value="1"/>
</dbReference>
<comment type="subcellular location">
    <subcellularLocation>
        <location evidence="1">Virion</location>
    </subcellularLocation>
</comment>
<dbReference type="InterPro" id="IPR013783">
    <property type="entry name" value="Ig-like_fold"/>
</dbReference>
<dbReference type="STRING" id="1262914.BN533_00196"/>